<dbReference type="AlphaFoldDB" id="A0A7S4DB65"/>
<dbReference type="EMBL" id="HBIU01040409">
    <property type="protein sequence ID" value="CAE0639573.1"/>
    <property type="molecule type" value="Transcribed_RNA"/>
</dbReference>
<reference evidence="1" key="1">
    <citation type="submission" date="2021-01" db="EMBL/GenBank/DDBJ databases">
        <authorList>
            <person name="Corre E."/>
            <person name="Pelletier E."/>
            <person name="Niang G."/>
            <person name="Scheremetjew M."/>
            <person name="Finn R."/>
            <person name="Kale V."/>
            <person name="Holt S."/>
            <person name="Cochrane G."/>
            <person name="Meng A."/>
            <person name="Brown T."/>
            <person name="Cohen L."/>
        </authorList>
    </citation>
    <scope>NUCLEOTIDE SEQUENCE</scope>
    <source>
        <strain evidence="1">CCMP3107</strain>
    </source>
</reference>
<proteinExistence type="predicted"/>
<gene>
    <name evidence="1" type="ORF">HAKA00212_LOCUS18388</name>
</gene>
<evidence type="ECO:0000313" key="1">
    <source>
        <dbReference type="EMBL" id="CAE0639573.1"/>
    </source>
</evidence>
<organism evidence="1">
    <name type="scientific">Heterosigma akashiwo</name>
    <name type="common">Chromophytic alga</name>
    <name type="synonym">Heterosigma carterae</name>
    <dbReference type="NCBI Taxonomy" id="2829"/>
    <lineage>
        <taxon>Eukaryota</taxon>
        <taxon>Sar</taxon>
        <taxon>Stramenopiles</taxon>
        <taxon>Ochrophyta</taxon>
        <taxon>Raphidophyceae</taxon>
        <taxon>Chattonellales</taxon>
        <taxon>Chattonellaceae</taxon>
        <taxon>Heterosigma</taxon>
    </lineage>
</organism>
<protein>
    <submittedName>
        <fullName evidence="1">Uncharacterized protein</fullName>
    </submittedName>
</protein>
<name>A0A7S4DB65_HETAK</name>
<accession>A0A7S4DB65</accession>
<sequence length="395" mass="44346">MAKEVWDEVKFKKQETVAWGVTMMQSYPKYFAFLFSTKPPPLCCLAPCREKSADMRRILENQLLDESHIANEMAELWHKCNLFGNVDKLTSDEEVQAKIYQLFERNFVALQEIFKYYCATGSGEGTNSLEYMEFTTFIADMQNAFRVASQTQKLQKVFINSVCQSGEKRNINAEIGMHEFFLALVLLAMENPGRGNDQLIRGRQRELPDIALEKFLNKYVLPLVDSKLVGASVKSALTNNEILATFYDYNIKLVEVFERYAASVEDNKASGFTFADSLNIAEFERIIFEADLAGSSGGEIDDQLTTKEIRQAFSGAQAGHDFQQVVKAAAADGNEEGGAAAAAEVVNDDQQMDYPEFLEAIARIGVLKWEDDRILTHQKIEGALAAVARLADQPR</sequence>